<evidence type="ECO:0000313" key="9">
    <source>
        <dbReference type="Proteomes" id="UP001187471"/>
    </source>
</evidence>
<dbReference type="AlphaFoldDB" id="A0AA88R3J5"/>
<proteinExistence type="inferred from homology"/>
<reference evidence="8" key="1">
    <citation type="submission" date="2022-12" db="EMBL/GenBank/DDBJ databases">
        <title>Draft genome assemblies for two species of Escallonia (Escalloniales).</title>
        <authorList>
            <person name="Chanderbali A."/>
            <person name="Dervinis C."/>
            <person name="Anghel I."/>
            <person name="Soltis D."/>
            <person name="Soltis P."/>
            <person name="Zapata F."/>
        </authorList>
    </citation>
    <scope>NUCLEOTIDE SEQUENCE</scope>
    <source>
        <strain evidence="8">UCBG92.1500</strain>
        <tissue evidence="8">Leaf</tissue>
    </source>
</reference>
<dbReference type="EMBL" id="JAVXUO010001870">
    <property type="protein sequence ID" value="KAK2978488.1"/>
    <property type="molecule type" value="Genomic_DNA"/>
</dbReference>
<feature type="region of interest" description="Disordered" evidence="6">
    <location>
        <begin position="57"/>
        <end position="77"/>
    </location>
</feature>
<keyword evidence="5 7" id="KW-0472">Membrane</keyword>
<dbReference type="GO" id="GO:0032977">
    <property type="term" value="F:membrane insertase activity"/>
    <property type="evidence" value="ECO:0007669"/>
    <property type="project" value="InterPro"/>
</dbReference>
<feature type="transmembrane region" description="Helical" evidence="7">
    <location>
        <begin position="321"/>
        <end position="338"/>
    </location>
</feature>
<protein>
    <submittedName>
        <fullName evidence="8">Uncharacterized protein</fullName>
    </submittedName>
</protein>
<comment type="similarity">
    <text evidence="2">Belongs to the OXA1/ALB3/YidC (TC 2.A.9.2) family.</text>
</comment>
<dbReference type="GO" id="GO:0005743">
    <property type="term" value="C:mitochondrial inner membrane"/>
    <property type="evidence" value="ECO:0007669"/>
    <property type="project" value="TreeGrafter"/>
</dbReference>
<gene>
    <name evidence="8" type="ORF">RJ640_003242</name>
</gene>
<keyword evidence="4 7" id="KW-1133">Transmembrane helix</keyword>
<evidence type="ECO:0000256" key="5">
    <source>
        <dbReference type="ARBA" id="ARBA00023136"/>
    </source>
</evidence>
<dbReference type="PANTHER" id="PTHR12428:SF65">
    <property type="entry name" value="CYTOCHROME C OXIDASE ASSEMBLY PROTEIN COX18, MITOCHONDRIAL"/>
    <property type="match status" value="1"/>
</dbReference>
<evidence type="ECO:0000256" key="3">
    <source>
        <dbReference type="ARBA" id="ARBA00022692"/>
    </source>
</evidence>
<organism evidence="8 9">
    <name type="scientific">Escallonia rubra</name>
    <dbReference type="NCBI Taxonomy" id="112253"/>
    <lineage>
        <taxon>Eukaryota</taxon>
        <taxon>Viridiplantae</taxon>
        <taxon>Streptophyta</taxon>
        <taxon>Embryophyta</taxon>
        <taxon>Tracheophyta</taxon>
        <taxon>Spermatophyta</taxon>
        <taxon>Magnoliopsida</taxon>
        <taxon>eudicotyledons</taxon>
        <taxon>Gunneridae</taxon>
        <taxon>Pentapetalae</taxon>
        <taxon>asterids</taxon>
        <taxon>campanulids</taxon>
        <taxon>Escalloniales</taxon>
        <taxon>Escalloniaceae</taxon>
        <taxon>Escallonia</taxon>
    </lineage>
</organism>
<evidence type="ECO:0000256" key="4">
    <source>
        <dbReference type="ARBA" id="ARBA00022989"/>
    </source>
</evidence>
<evidence type="ECO:0000313" key="8">
    <source>
        <dbReference type="EMBL" id="KAK2978488.1"/>
    </source>
</evidence>
<evidence type="ECO:0000256" key="7">
    <source>
        <dbReference type="SAM" id="Phobius"/>
    </source>
</evidence>
<comment type="caution">
    <text evidence="8">The sequence shown here is derived from an EMBL/GenBank/DDBJ whole genome shotgun (WGS) entry which is preliminary data.</text>
</comment>
<accession>A0AA88R3J5</accession>
<dbReference type="InterPro" id="IPR001708">
    <property type="entry name" value="YidC/ALB3/OXA1/COX18"/>
</dbReference>
<evidence type="ECO:0000256" key="6">
    <source>
        <dbReference type="SAM" id="MobiDB-lite"/>
    </source>
</evidence>
<name>A0AA88R3J5_9ASTE</name>
<evidence type="ECO:0000256" key="2">
    <source>
        <dbReference type="ARBA" id="ARBA00010583"/>
    </source>
</evidence>
<evidence type="ECO:0000256" key="1">
    <source>
        <dbReference type="ARBA" id="ARBA00004141"/>
    </source>
</evidence>
<comment type="subcellular location">
    <subcellularLocation>
        <location evidence="1">Membrane</location>
        <topology evidence="1">Multi-pass membrane protein</topology>
    </subcellularLocation>
</comment>
<dbReference type="PANTHER" id="PTHR12428">
    <property type="entry name" value="OXA1"/>
    <property type="match status" value="1"/>
</dbReference>
<dbReference type="Proteomes" id="UP001187471">
    <property type="component" value="Unassembled WGS sequence"/>
</dbReference>
<feature type="transmembrane region" description="Helical" evidence="7">
    <location>
        <begin position="254"/>
        <end position="274"/>
    </location>
</feature>
<keyword evidence="9" id="KW-1185">Reference proteome</keyword>
<dbReference type="GO" id="GO:0032979">
    <property type="term" value="P:protein insertion into mitochondrial inner membrane from matrix"/>
    <property type="evidence" value="ECO:0007669"/>
    <property type="project" value="TreeGrafter"/>
</dbReference>
<sequence length="376" mass="41575">MATPKLLLSKLLRHSRSTQTFASLYSSSIQSHHAPHNFSPSHAFTVHPLAPHTLSRSFSTRDSEFRDPNPGTDSAATHAEHWIPGFDTSVDGGGGSGTAEVLAAVSSGGSGESIFPVRALISLLDGYHDLTGFPWLVFQVDDNLFLHNGSQNWPISLAYLAAPKVEENCGVIPKIWNGLSAILMLVCQDKASQHLERDWIRSLNLVPVAYNLYTILNPMVCMPPPIPPPFSGRSYKDQFKLFMKERRAVGCPSYLWFVAYTSVQVPCFILWMTAIRRMALDHHSGFDYVRHYFVHLNSRHPLAPSSKGGALWFKNLTQTPSGVLGLIFPLLIAGLHLINVQSSLIQLGALIQISSLSRSGKLACRILRKIERISNL</sequence>
<keyword evidence="3 7" id="KW-0812">Transmembrane</keyword>